<evidence type="ECO:0000256" key="1">
    <source>
        <dbReference type="SAM" id="MobiDB-lite"/>
    </source>
</evidence>
<evidence type="ECO:0000313" key="2">
    <source>
        <dbReference type="EMBL" id="MCQ8241139.1"/>
    </source>
</evidence>
<comment type="caution">
    <text evidence="2">The sequence shown here is derived from an EMBL/GenBank/DDBJ whole genome shotgun (WGS) entry which is preliminary data.</text>
</comment>
<protein>
    <recommendedName>
        <fullName evidence="4">DUF2946 domain-containing protein</fullName>
    </recommendedName>
</protein>
<proteinExistence type="predicted"/>
<gene>
    <name evidence="2" type="ORF">NFI88_09835</name>
</gene>
<dbReference type="Proteomes" id="UP001524547">
    <property type="component" value="Unassembled WGS sequence"/>
</dbReference>
<dbReference type="EMBL" id="JAMZEJ010000005">
    <property type="protein sequence ID" value="MCQ8241139.1"/>
    <property type="molecule type" value="Genomic_DNA"/>
</dbReference>
<evidence type="ECO:0000313" key="3">
    <source>
        <dbReference type="Proteomes" id="UP001524547"/>
    </source>
</evidence>
<feature type="region of interest" description="Disordered" evidence="1">
    <location>
        <begin position="89"/>
        <end position="134"/>
    </location>
</feature>
<reference evidence="2 3" key="1">
    <citation type="submission" date="2022-06" db="EMBL/GenBank/DDBJ databases">
        <title>Rhizosaccharibacter gen. nov. sp. nov. KSS12, endophytic bacteria isolated from sugarcane.</title>
        <authorList>
            <person name="Pitiwittayakul N."/>
        </authorList>
    </citation>
    <scope>NUCLEOTIDE SEQUENCE [LARGE SCALE GENOMIC DNA]</scope>
    <source>
        <strain evidence="2 3">KSS12</strain>
    </source>
</reference>
<accession>A0ABT1VZI4</accession>
<keyword evidence="3" id="KW-1185">Reference proteome</keyword>
<name>A0ABT1VZI4_9PROT</name>
<evidence type="ECO:0008006" key="4">
    <source>
        <dbReference type="Google" id="ProtNLM"/>
    </source>
</evidence>
<organism evidence="2 3">
    <name type="scientific">Rhizosaccharibacter radicis</name>
    <dbReference type="NCBI Taxonomy" id="2782605"/>
    <lineage>
        <taxon>Bacteria</taxon>
        <taxon>Pseudomonadati</taxon>
        <taxon>Pseudomonadota</taxon>
        <taxon>Alphaproteobacteria</taxon>
        <taxon>Acetobacterales</taxon>
        <taxon>Acetobacteraceae</taxon>
        <taxon>Rhizosaccharibacter</taxon>
    </lineage>
</organism>
<sequence length="134" mass="13838">MFGRSSLRWRHSGRFFCLLLAALAVALQLGGRSLATEQAALALSVSAEPSFPICGAARAAVPADRRALSPQHLAALPALLPMVAEAAPPVPVDLDDGQGARHPDPRRTGAGPAPRAPPSPRAVRPPSRAPPLPA</sequence>
<feature type="compositionally biased region" description="Basic and acidic residues" evidence="1">
    <location>
        <begin position="98"/>
        <end position="107"/>
    </location>
</feature>
<dbReference type="RefSeq" id="WP_422919878.1">
    <property type="nucleotide sequence ID" value="NZ_JAMZEJ010000005.1"/>
</dbReference>